<organism evidence="2 3">
    <name type="scientific">Mangrovibacterium marinum</name>
    <dbReference type="NCBI Taxonomy" id="1639118"/>
    <lineage>
        <taxon>Bacteria</taxon>
        <taxon>Pseudomonadati</taxon>
        <taxon>Bacteroidota</taxon>
        <taxon>Bacteroidia</taxon>
        <taxon>Marinilabiliales</taxon>
        <taxon>Prolixibacteraceae</taxon>
        <taxon>Mangrovibacterium</taxon>
    </lineage>
</organism>
<keyword evidence="3" id="KW-1185">Reference proteome</keyword>
<feature type="transmembrane region" description="Helical" evidence="1">
    <location>
        <begin position="14"/>
        <end position="33"/>
    </location>
</feature>
<reference evidence="2 3" key="1">
    <citation type="submission" date="2018-04" db="EMBL/GenBank/DDBJ databases">
        <title>Genomic Encyclopedia of Archaeal and Bacterial Type Strains, Phase II (KMG-II): from individual species to whole genera.</title>
        <authorList>
            <person name="Goeker M."/>
        </authorList>
    </citation>
    <scope>NUCLEOTIDE SEQUENCE [LARGE SCALE GENOMIC DNA]</scope>
    <source>
        <strain evidence="2 3">DSM 28823</strain>
    </source>
</reference>
<evidence type="ECO:0000256" key="1">
    <source>
        <dbReference type="SAM" id="Phobius"/>
    </source>
</evidence>
<feature type="transmembrane region" description="Helical" evidence="1">
    <location>
        <begin position="217"/>
        <end position="239"/>
    </location>
</feature>
<dbReference type="EMBL" id="QAAD01000031">
    <property type="protein sequence ID" value="PTN04477.1"/>
    <property type="molecule type" value="Genomic_DNA"/>
</dbReference>
<name>A0A2T5BX65_9BACT</name>
<gene>
    <name evidence="2" type="ORF">C8N47_13112</name>
</gene>
<sequence>MSTLDKIKTLDKKFSWSFFGFLIGILGFGYAIYIDQFKEVKPNITFDILSKTQVLDLKENLNELKIIYDGEDLKEKDENLILITLKILNNGDKDIKEDDFVSQVPFGFVVNNGKIAETPQILETSNDFLKNYLKVSYDSTNTVFLNKTQIDQNQFFTIKILTICKNSEVPDIKPVGKISGMVNEFAVRNIFKDELESEDSFFERLNNDNFGIHVARFFYYIICMALFSLLIGIPSSKLSDFFDNKKKKKLIQKFRNKTKIKLSDKVDLIFELYKDYGERSIKWLDNTISNDKKLIKHVNYIKTKESRGTDDELIDDYEREELIENQMLHERRYITSSFSRIIERLIDKEIITKENEVIKVDEVFKEELKEFKYFIDLQ</sequence>
<keyword evidence="1" id="KW-1133">Transmembrane helix</keyword>
<dbReference type="Proteomes" id="UP000243525">
    <property type="component" value="Unassembled WGS sequence"/>
</dbReference>
<dbReference type="RefSeq" id="WP_107823865.1">
    <property type="nucleotide sequence ID" value="NZ_QAAD01000031.1"/>
</dbReference>
<keyword evidence="1" id="KW-0472">Membrane</keyword>
<accession>A0A2T5BX65</accession>
<proteinExistence type="predicted"/>
<dbReference type="AlphaFoldDB" id="A0A2T5BX65"/>
<evidence type="ECO:0000313" key="2">
    <source>
        <dbReference type="EMBL" id="PTN04477.1"/>
    </source>
</evidence>
<protein>
    <submittedName>
        <fullName evidence="2">Uncharacterized protein</fullName>
    </submittedName>
</protein>
<comment type="caution">
    <text evidence="2">The sequence shown here is derived from an EMBL/GenBank/DDBJ whole genome shotgun (WGS) entry which is preliminary data.</text>
</comment>
<keyword evidence="1" id="KW-0812">Transmembrane</keyword>
<evidence type="ECO:0000313" key="3">
    <source>
        <dbReference type="Proteomes" id="UP000243525"/>
    </source>
</evidence>
<dbReference type="OrthoDB" id="1454246at2"/>